<name>A0ABU7RIE3_9BACT</name>
<evidence type="ECO:0000313" key="3">
    <source>
        <dbReference type="Proteomes" id="UP001357452"/>
    </source>
</evidence>
<organism evidence="2 3">
    <name type="scientific">Niabella digestorum</name>
    <dbReference type="NCBI Taxonomy" id="3117701"/>
    <lineage>
        <taxon>Bacteria</taxon>
        <taxon>Pseudomonadati</taxon>
        <taxon>Bacteroidota</taxon>
        <taxon>Chitinophagia</taxon>
        <taxon>Chitinophagales</taxon>
        <taxon>Chitinophagaceae</taxon>
        <taxon>Niabella</taxon>
    </lineage>
</organism>
<proteinExistence type="predicted"/>
<evidence type="ECO:0008006" key="4">
    <source>
        <dbReference type="Google" id="ProtNLM"/>
    </source>
</evidence>
<sequence>MKKLTPPIFLLIAFFFSNYSYCQNIDEKVIKWAELNPIEKLYLHIDRESYYAGQTIWFKGYFMSDFIPSDKSTTVYTELVNEQSAIVVRNVFPAYMGVSVGQLDIPENTPAGVYQLRAYSPLMLNQPEYVFNKRIRIYGSNAQKDNKTPLASEVQLTFFAEGGNLITNLLNIVAFKATDKKGMPVNVEGEIRSETNELVTSFKSLHDGMGSFAIFPLPNGRYYATLKGSSKKYPLPEHTTNGVLFSVRHSSKGKMFRIVPGNDDPAFQPAYMIGQMENEILFKQPFGGNRKEISGIIPTDSIYSGILQLTVFNNDGMPLAERLVFINNKEYILPAKLNIDTLNVGNRQRNRFSIALKDSVVGNFSVSITDADYESSPTRPLNIYSWMLLGSHIRGYVHNPAYYFSSDNDSVREALDLVMMTNGWTRFKWIDVAQNKLPQPKYKDPGYINLSNTVYIEGRKKVLPNTDILVMISPDDTTQKRRGTSSIMQTDSLGQLRIDSAIFFGKMKILFSEVRGKKSKFINVKLHNDSLRRTYPIEWSPAPFTDSTAPLLEEKMITAFNDYLKAEGKTLEAVTVRSYRKSETEKLDEEYASPLFSGNMNSRILDLREETYAGDIFQYLQGRLPGLSITGSAGEYTIQYRGGGLEGSNVTLFLDEMRTDALMIESIPVNQIAMVKLIPTSIATPGGGTALAIYTKRGAGLNAAIDSPTDIITYNGYTIIKEFYNPDYEAQPDNDKVDNRLTLSWTPDIYVAQRNPTIPIIFYNNDRTKRFKVVVEGITYDGKMLMVEQIIEPGGD</sequence>
<protein>
    <recommendedName>
        <fullName evidence="4">TonB-dependent receptor plug domain-containing protein</fullName>
    </recommendedName>
</protein>
<feature type="chain" id="PRO_5045412694" description="TonB-dependent receptor plug domain-containing protein" evidence="1">
    <location>
        <begin position="23"/>
        <end position="796"/>
    </location>
</feature>
<evidence type="ECO:0000313" key="2">
    <source>
        <dbReference type="EMBL" id="MEE6187781.1"/>
    </source>
</evidence>
<reference evidence="2 3" key="1">
    <citation type="submission" date="2024-01" db="EMBL/GenBank/DDBJ databases">
        <title>Niabella digestum sp. nov., isolated from waste digestion system.</title>
        <authorList>
            <person name="Zhang L."/>
        </authorList>
    </citation>
    <scope>NUCLEOTIDE SEQUENCE [LARGE SCALE GENOMIC DNA]</scope>
    <source>
        <strain evidence="2 3">A18</strain>
    </source>
</reference>
<dbReference type="EMBL" id="JAZGLY010000006">
    <property type="protein sequence ID" value="MEE6187781.1"/>
    <property type="molecule type" value="Genomic_DNA"/>
</dbReference>
<gene>
    <name evidence="2" type="ORF">V2H41_10910</name>
</gene>
<keyword evidence="3" id="KW-1185">Reference proteome</keyword>
<accession>A0ABU7RIE3</accession>
<feature type="signal peptide" evidence="1">
    <location>
        <begin position="1"/>
        <end position="22"/>
    </location>
</feature>
<dbReference type="RefSeq" id="WP_330975188.1">
    <property type="nucleotide sequence ID" value="NZ_JAZGLY010000006.1"/>
</dbReference>
<evidence type="ECO:0000256" key="1">
    <source>
        <dbReference type="SAM" id="SignalP"/>
    </source>
</evidence>
<keyword evidence="1" id="KW-0732">Signal</keyword>
<comment type="caution">
    <text evidence="2">The sequence shown here is derived from an EMBL/GenBank/DDBJ whole genome shotgun (WGS) entry which is preliminary data.</text>
</comment>
<dbReference type="Proteomes" id="UP001357452">
    <property type="component" value="Unassembled WGS sequence"/>
</dbReference>
<dbReference type="Gene3D" id="2.60.40.1930">
    <property type="match status" value="1"/>
</dbReference>